<dbReference type="SUPFAM" id="SSF88659">
    <property type="entry name" value="Sigma3 and sigma4 domains of RNA polymerase sigma factors"/>
    <property type="match status" value="1"/>
</dbReference>
<dbReference type="InterPro" id="IPR039425">
    <property type="entry name" value="RNA_pol_sigma-70-like"/>
</dbReference>
<dbReference type="InterPro" id="IPR013325">
    <property type="entry name" value="RNA_pol_sigma_r2"/>
</dbReference>
<keyword evidence="3" id="KW-0731">Sigma factor</keyword>
<evidence type="ECO:0000313" key="9">
    <source>
        <dbReference type="Proteomes" id="UP001161691"/>
    </source>
</evidence>
<sequence length="237" mass="25751">MIDTVIDVERLSDSVGRYSLSLVRSRSAAEDLAQESWSRALPALLEGGGHANPEALLMRVARNTWIDGLRRESRKAKLLQEMQPEKAANDRPLLALELAPVFAALNAQLPKLQRTVFLLRDVLDYSIKETAARLATSEGAVKAALVRARRSLSLVREALTREEGPALPADEGERIEAHLMADAYARGDIGTLVALANGEARMQARQLPLQGAASHAAVSLRALPPRAMMSFGMRQAA</sequence>
<dbReference type="InterPro" id="IPR014284">
    <property type="entry name" value="RNA_pol_sigma-70_dom"/>
</dbReference>
<evidence type="ECO:0000313" key="8">
    <source>
        <dbReference type="EMBL" id="MDI4646032.1"/>
    </source>
</evidence>
<accession>A0ABT6TJK7</accession>
<dbReference type="Pfam" id="PF08281">
    <property type="entry name" value="Sigma70_r4_2"/>
    <property type="match status" value="1"/>
</dbReference>
<dbReference type="EMBL" id="JAGRPV010000001">
    <property type="protein sequence ID" value="MDI4646032.1"/>
    <property type="molecule type" value="Genomic_DNA"/>
</dbReference>
<dbReference type="Proteomes" id="UP001161691">
    <property type="component" value="Unassembled WGS sequence"/>
</dbReference>
<evidence type="ECO:0000256" key="2">
    <source>
        <dbReference type="ARBA" id="ARBA00023015"/>
    </source>
</evidence>
<comment type="caution">
    <text evidence="8">The sequence shown here is derived from an EMBL/GenBank/DDBJ whole genome shotgun (WGS) entry which is preliminary data.</text>
</comment>
<evidence type="ECO:0000256" key="5">
    <source>
        <dbReference type="ARBA" id="ARBA00023163"/>
    </source>
</evidence>
<protein>
    <submittedName>
        <fullName evidence="8">RNA polymerase sigma factor</fullName>
    </submittedName>
</protein>
<evidence type="ECO:0000259" key="6">
    <source>
        <dbReference type="Pfam" id="PF04542"/>
    </source>
</evidence>
<organism evidence="8 9">
    <name type="scientific">Cohnella hashimotonis</name>
    <dbReference type="NCBI Taxonomy" id="2826895"/>
    <lineage>
        <taxon>Bacteria</taxon>
        <taxon>Bacillati</taxon>
        <taxon>Bacillota</taxon>
        <taxon>Bacilli</taxon>
        <taxon>Bacillales</taxon>
        <taxon>Paenibacillaceae</taxon>
        <taxon>Cohnella</taxon>
    </lineage>
</organism>
<comment type="similarity">
    <text evidence="1">Belongs to the sigma-70 factor family. ECF subfamily.</text>
</comment>
<name>A0ABT6TJK7_9BACL</name>
<dbReference type="RefSeq" id="WP_282908925.1">
    <property type="nucleotide sequence ID" value="NZ_JAGRPV010000001.1"/>
</dbReference>
<dbReference type="NCBIfam" id="TIGR02937">
    <property type="entry name" value="sigma70-ECF"/>
    <property type="match status" value="1"/>
</dbReference>
<dbReference type="SUPFAM" id="SSF88946">
    <property type="entry name" value="Sigma2 domain of RNA polymerase sigma factors"/>
    <property type="match status" value="1"/>
</dbReference>
<dbReference type="Pfam" id="PF04542">
    <property type="entry name" value="Sigma70_r2"/>
    <property type="match status" value="1"/>
</dbReference>
<dbReference type="InterPro" id="IPR013324">
    <property type="entry name" value="RNA_pol_sigma_r3/r4-like"/>
</dbReference>
<keyword evidence="5" id="KW-0804">Transcription</keyword>
<dbReference type="InterPro" id="IPR007627">
    <property type="entry name" value="RNA_pol_sigma70_r2"/>
</dbReference>
<dbReference type="InterPro" id="IPR013249">
    <property type="entry name" value="RNA_pol_sigma70_r4_t2"/>
</dbReference>
<dbReference type="PANTHER" id="PTHR43133:SF8">
    <property type="entry name" value="RNA POLYMERASE SIGMA FACTOR HI_1459-RELATED"/>
    <property type="match status" value="1"/>
</dbReference>
<keyword evidence="2" id="KW-0805">Transcription regulation</keyword>
<reference evidence="8" key="1">
    <citation type="submission" date="2023-04" db="EMBL/GenBank/DDBJ databases">
        <title>Comparative genomic analysis of Cohnella hashimotonis sp. nov., isolated from the International Space Station.</title>
        <authorList>
            <person name="Venkateswaran K."/>
            <person name="Simpson A."/>
        </authorList>
    </citation>
    <scope>NUCLEOTIDE SEQUENCE</scope>
    <source>
        <strain evidence="8">F6_2S_P_1</strain>
    </source>
</reference>
<evidence type="ECO:0000259" key="7">
    <source>
        <dbReference type="Pfam" id="PF08281"/>
    </source>
</evidence>
<dbReference type="InterPro" id="IPR036388">
    <property type="entry name" value="WH-like_DNA-bd_sf"/>
</dbReference>
<proteinExistence type="inferred from homology"/>
<dbReference type="PANTHER" id="PTHR43133">
    <property type="entry name" value="RNA POLYMERASE ECF-TYPE SIGMA FACTO"/>
    <property type="match status" value="1"/>
</dbReference>
<keyword evidence="9" id="KW-1185">Reference proteome</keyword>
<feature type="domain" description="RNA polymerase sigma factor 70 region 4 type 2" evidence="7">
    <location>
        <begin position="107"/>
        <end position="152"/>
    </location>
</feature>
<evidence type="ECO:0000256" key="1">
    <source>
        <dbReference type="ARBA" id="ARBA00010641"/>
    </source>
</evidence>
<evidence type="ECO:0000256" key="3">
    <source>
        <dbReference type="ARBA" id="ARBA00023082"/>
    </source>
</evidence>
<feature type="domain" description="RNA polymerase sigma-70 region 2" evidence="6">
    <location>
        <begin position="8"/>
        <end position="74"/>
    </location>
</feature>
<dbReference type="Gene3D" id="1.10.1740.10">
    <property type="match status" value="1"/>
</dbReference>
<evidence type="ECO:0000256" key="4">
    <source>
        <dbReference type="ARBA" id="ARBA00023125"/>
    </source>
</evidence>
<keyword evidence="4" id="KW-0238">DNA-binding</keyword>
<gene>
    <name evidence="8" type="ORF">KB449_13735</name>
</gene>
<dbReference type="Gene3D" id="1.10.10.10">
    <property type="entry name" value="Winged helix-like DNA-binding domain superfamily/Winged helix DNA-binding domain"/>
    <property type="match status" value="1"/>
</dbReference>